<dbReference type="Pfam" id="PF00702">
    <property type="entry name" value="Hydrolase"/>
    <property type="match status" value="1"/>
</dbReference>
<proteinExistence type="predicted"/>
<keyword evidence="3" id="KW-1185">Reference proteome</keyword>
<dbReference type="InterPro" id="IPR006439">
    <property type="entry name" value="HAD-SF_hydro_IA"/>
</dbReference>
<dbReference type="Gene3D" id="1.10.150.450">
    <property type="match status" value="1"/>
</dbReference>
<dbReference type="InterPro" id="IPR036412">
    <property type="entry name" value="HAD-like_sf"/>
</dbReference>
<name>A0A2P5KDA9_9BURK</name>
<dbReference type="Proteomes" id="UP000243096">
    <property type="component" value="Unassembled WGS sequence"/>
</dbReference>
<dbReference type="AlphaFoldDB" id="A0A2P5KDA9"/>
<dbReference type="PANTHER" id="PTHR12725">
    <property type="entry name" value="HALOACID DEHALOGENASE-LIKE HYDROLASE"/>
    <property type="match status" value="1"/>
</dbReference>
<dbReference type="SFLD" id="SFLDG01129">
    <property type="entry name" value="C1.5:_HAD__Beta-PGM__Phosphata"/>
    <property type="match status" value="1"/>
</dbReference>
<feature type="region of interest" description="Disordered" evidence="1">
    <location>
        <begin position="244"/>
        <end position="266"/>
    </location>
</feature>
<sequence>MATRARRRRVAHPRGPVWLFDLDNTLHHASHAVFPQINRAMTDYIERALQVSRDEADRLRVHYTRRYGATLVGLARHHPLDPDDFLAQVHRFHDLHSMLRAERGLARLLRALPGRRILLTNGPRRYAQAVLDALGITELFEQVIAIEQMRYRDRWHAKPDAGMLRRTLRRARVRARDATLVEDTRSHLKRYKRLGLRTVWMVGHLPPVPRASGGPPALAGTGRAHYIDCRVRSIKSLRLKPLNASRRAPCGSRPDAPTRRLNRRVH</sequence>
<evidence type="ECO:0000313" key="2">
    <source>
        <dbReference type="EMBL" id="PPB84693.1"/>
    </source>
</evidence>
<dbReference type="InterPro" id="IPR010237">
    <property type="entry name" value="Pyr-5-nucltdase"/>
</dbReference>
<protein>
    <submittedName>
        <fullName evidence="2">Pyrimidine 5'-nucleotidase</fullName>
    </submittedName>
</protein>
<reference evidence="2 3" key="1">
    <citation type="submission" date="2018-01" db="EMBL/GenBank/DDBJ databases">
        <title>Genomic Encyclopedia of Type Strains, Phase III (KMG-III): the genomes of soil and plant-associated and newly described type strains.</title>
        <authorList>
            <person name="Whitman W."/>
        </authorList>
    </citation>
    <scope>NUCLEOTIDE SEQUENCE [LARGE SCALE GENOMIC DNA]</scope>
    <source>
        <strain evidence="2 3">HKI456</strain>
    </source>
</reference>
<gene>
    <name evidence="2" type="ORF">B0O95_10292</name>
</gene>
<dbReference type="NCBIfam" id="TIGR01509">
    <property type="entry name" value="HAD-SF-IA-v3"/>
    <property type="match status" value="1"/>
</dbReference>
<dbReference type="SFLD" id="SFLDS00003">
    <property type="entry name" value="Haloacid_Dehalogenase"/>
    <property type="match status" value="1"/>
</dbReference>
<organism evidence="2 3">
    <name type="scientific">Mycetohabitans endofungorum</name>
    <dbReference type="NCBI Taxonomy" id="417203"/>
    <lineage>
        <taxon>Bacteria</taxon>
        <taxon>Pseudomonadati</taxon>
        <taxon>Pseudomonadota</taxon>
        <taxon>Betaproteobacteria</taxon>
        <taxon>Burkholderiales</taxon>
        <taxon>Burkholderiaceae</taxon>
        <taxon>Mycetohabitans</taxon>
    </lineage>
</organism>
<dbReference type="InterPro" id="IPR023214">
    <property type="entry name" value="HAD_sf"/>
</dbReference>
<dbReference type="SFLD" id="SFLDG01132">
    <property type="entry name" value="C1.5.3:_5'-Nucleotidase_Like"/>
    <property type="match status" value="1"/>
</dbReference>
<dbReference type="NCBIfam" id="TIGR01993">
    <property type="entry name" value="Pyr-5-nucltdase"/>
    <property type="match status" value="1"/>
</dbReference>
<evidence type="ECO:0000256" key="1">
    <source>
        <dbReference type="SAM" id="MobiDB-lite"/>
    </source>
</evidence>
<dbReference type="SUPFAM" id="SSF56784">
    <property type="entry name" value="HAD-like"/>
    <property type="match status" value="1"/>
</dbReference>
<dbReference type="Gene3D" id="3.40.50.1000">
    <property type="entry name" value="HAD superfamily/HAD-like"/>
    <property type="match status" value="1"/>
</dbReference>
<dbReference type="RefSeq" id="WP_233203035.1">
    <property type="nucleotide sequence ID" value="NZ_CP062178.1"/>
</dbReference>
<dbReference type="EMBL" id="PRDW01000002">
    <property type="protein sequence ID" value="PPB84693.1"/>
    <property type="molecule type" value="Genomic_DNA"/>
</dbReference>
<dbReference type="PANTHER" id="PTHR12725:SF117">
    <property type="entry name" value="HALOACID DEHALOGENASE-LIKE HYDROLASE"/>
    <property type="match status" value="1"/>
</dbReference>
<accession>A0A2P5KDA9</accession>
<evidence type="ECO:0000313" key="3">
    <source>
        <dbReference type="Proteomes" id="UP000243096"/>
    </source>
</evidence>
<comment type="caution">
    <text evidence="2">The sequence shown here is derived from an EMBL/GenBank/DDBJ whole genome shotgun (WGS) entry which is preliminary data.</text>
</comment>